<sequence>MDAASFKRNTGRPSWLRTGTAGTARRPEGRTVGNSRKRRDRAPATSATIPAASPTAPPWTGTASDQIRGEPLRTFCRILAGLCALAAMFLGSFLAYRAWGSGLDVSYASHREEKATHTVIHKATPGHVAAMRHDDPPAGPKPGDDELFAYIRVPSWGRRYRLPVWEGTARTVLDRMGAGHYESTALPGQVGNSSYAGHNTYADMADIRLLRPGDVVYIETADHWYRYRINSNPEIVDQTRTDVIDPDAAGVERGLTLQTCWPIMAGGNVTHRLIVHGGLDGWAPKTDGVPEEYAETTETAVDKVGRKVSTVSERLDMPVTGVLGFSCLACWILVSGVGWLFSRRRMVSYWHRGIGGPMTWLWRLNAGLLPSHTVVFTATRLVPYMLMWAALVLLSWRYACPPLAASGLLG</sequence>
<organism evidence="5 6">
    <name type="scientific">Bifidobacterium adolescentis</name>
    <dbReference type="NCBI Taxonomy" id="1680"/>
    <lineage>
        <taxon>Bacteria</taxon>
        <taxon>Bacillati</taxon>
        <taxon>Actinomycetota</taxon>
        <taxon>Actinomycetes</taxon>
        <taxon>Bifidobacteriales</taxon>
        <taxon>Bifidobacteriaceae</taxon>
        <taxon>Bifidobacterium</taxon>
    </lineage>
</organism>
<dbReference type="NCBIfam" id="TIGR01076">
    <property type="entry name" value="sortase_fam"/>
    <property type="match status" value="1"/>
</dbReference>
<protein>
    <submittedName>
        <fullName evidence="5">Class E sortase</fullName>
    </submittedName>
</protein>
<keyword evidence="1" id="KW-0378">Hydrolase</keyword>
<proteinExistence type="predicted"/>
<evidence type="ECO:0000313" key="6">
    <source>
        <dbReference type="Proteomes" id="UP000470200"/>
    </source>
</evidence>
<dbReference type="EMBL" id="WDIP01000013">
    <property type="protein sequence ID" value="KAB5882982.1"/>
    <property type="molecule type" value="Genomic_DNA"/>
</dbReference>
<dbReference type="SUPFAM" id="SSF63817">
    <property type="entry name" value="Sortase"/>
    <property type="match status" value="1"/>
</dbReference>
<reference evidence="5 6" key="1">
    <citation type="journal article" date="2019" name="Nat. Med.">
        <title>A library of human gut bacterial isolates paired with longitudinal multiomics data enables mechanistic microbiome research.</title>
        <authorList>
            <person name="Poyet M."/>
            <person name="Groussin M."/>
            <person name="Gibbons S.M."/>
            <person name="Avila-Pacheco J."/>
            <person name="Jiang X."/>
            <person name="Kearney S.M."/>
            <person name="Perrotta A.R."/>
            <person name="Berdy B."/>
            <person name="Zhao S."/>
            <person name="Lieberman T.D."/>
            <person name="Swanson P.K."/>
            <person name="Smith M."/>
            <person name="Roesemann S."/>
            <person name="Alexander J.E."/>
            <person name="Rich S.A."/>
            <person name="Livny J."/>
            <person name="Vlamakis H."/>
            <person name="Clish C."/>
            <person name="Bullock K."/>
            <person name="Deik A."/>
            <person name="Scott J."/>
            <person name="Pierce K.A."/>
            <person name="Xavier R.J."/>
            <person name="Alm E.J."/>
        </authorList>
    </citation>
    <scope>NUCLEOTIDE SEQUENCE [LARGE SCALE GENOMIC DNA]</scope>
    <source>
        <strain evidence="5 6">BIOML-A105</strain>
    </source>
</reference>
<feature type="transmembrane region" description="Helical" evidence="4">
    <location>
        <begin position="78"/>
        <end position="99"/>
    </location>
</feature>
<dbReference type="Gene3D" id="2.40.260.10">
    <property type="entry name" value="Sortase"/>
    <property type="match status" value="1"/>
</dbReference>
<evidence type="ECO:0000256" key="2">
    <source>
        <dbReference type="PIRSR" id="PIRSR605754-1"/>
    </source>
</evidence>
<feature type="transmembrane region" description="Helical" evidence="4">
    <location>
        <begin position="381"/>
        <end position="399"/>
    </location>
</feature>
<evidence type="ECO:0000256" key="3">
    <source>
        <dbReference type="SAM" id="MobiDB-lite"/>
    </source>
</evidence>
<comment type="caution">
    <text evidence="5">The sequence shown here is derived from an EMBL/GenBank/DDBJ whole genome shotgun (WGS) entry which is preliminary data.</text>
</comment>
<gene>
    <name evidence="5" type="ORF">GA629_09575</name>
</gene>
<feature type="transmembrane region" description="Helical" evidence="4">
    <location>
        <begin position="322"/>
        <end position="342"/>
    </location>
</feature>
<accession>A0A6L4KJ12</accession>
<feature type="region of interest" description="Disordered" evidence="3">
    <location>
        <begin position="1"/>
        <end position="65"/>
    </location>
</feature>
<dbReference type="Proteomes" id="UP000470200">
    <property type="component" value="Unassembled WGS sequence"/>
</dbReference>
<keyword evidence="4" id="KW-0472">Membrane</keyword>
<dbReference type="InterPro" id="IPR005754">
    <property type="entry name" value="Sortase"/>
</dbReference>
<dbReference type="AlphaFoldDB" id="A0A6L4KJ12"/>
<dbReference type="CDD" id="cd05830">
    <property type="entry name" value="Sortase_E"/>
    <property type="match status" value="1"/>
</dbReference>
<name>A0A6L4KJ12_BIFAD</name>
<evidence type="ECO:0000256" key="4">
    <source>
        <dbReference type="SAM" id="Phobius"/>
    </source>
</evidence>
<keyword evidence="4" id="KW-1133">Transmembrane helix</keyword>
<dbReference type="GO" id="GO:0016787">
    <property type="term" value="F:hydrolase activity"/>
    <property type="evidence" value="ECO:0007669"/>
    <property type="project" value="UniProtKB-KW"/>
</dbReference>
<evidence type="ECO:0000313" key="5">
    <source>
        <dbReference type="EMBL" id="KAB5882982.1"/>
    </source>
</evidence>
<dbReference type="Pfam" id="PF04203">
    <property type="entry name" value="Sortase"/>
    <property type="match status" value="1"/>
</dbReference>
<keyword evidence="4" id="KW-0812">Transmembrane</keyword>
<evidence type="ECO:0000256" key="1">
    <source>
        <dbReference type="ARBA" id="ARBA00022801"/>
    </source>
</evidence>
<dbReference type="InterPro" id="IPR042003">
    <property type="entry name" value="Sortase_E"/>
</dbReference>
<dbReference type="InterPro" id="IPR023365">
    <property type="entry name" value="Sortase_dom-sf"/>
</dbReference>
<feature type="active site" description="Acyl-thioester intermediate" evidence="2">
    <location>
        <position position="260"/>
    </location>
</feature>
<feature type="compositionally biased region" description="Low complexity" evidence="3">
    <location>
        <begin position="43"/>
        <end position="64"/>
    </location>
</feature>
<feature type="active site" description="Proton donor/acceptor" evidence="2">
    <location>
        <position position="198"/>
    </location>
</feature>